<evidence type="ECO:0000313" key="2">
    <source>
        <dbReference type="Proteomes" id="UP000241404"/>
    </source>
</evidence>
<accession>A0ABD6WZT3</accession>
<organism evidence="1 2">
    <name type="scientific">Photobacterium damselae</name>
    <dbReference type="NCBI Taxonomy" id="38293"/>
    <lineage>
        <taxon>Bacteria</taxon>
        <taxon>Pseudomonadati</taxon>
        <taxon>Pseudomonadota</taxon>
        <taxon>Gammaproteobacteria</taxon>
        <taxon>Vibrionales</taxon>
        <taxon>Vibrionaceae</taxon>
        <taxon>Photobacterium</taxon>
    </lineage>
</organism>
<dbReference type="Proteomes" id="UP000241404">
    <property type="component" value="Unassembled WGS sequence"/>
</dbReference>
<comment type="caution">
    <text evidence="1">The sequence shown here is derived from an EMBL/GenBank/DDBJ whole genome shotgun (WGS) entry which is preliminary data.</text>
</comment>
<name>A0ABD6WZT3_PHODM</name>
<sequence>MAKIDNELSNYRNEIQRLTSDVYDICAREQLISQELRNIIRDVSLGIEQLANVSNLPDIAFDLTKSINNATNRARKVLDITLDDYPPQYLYNELSMDFDNDIPF</sequence>
<gene>
    <name evidence="1" type="ORF">CTM90_17210</name>
</gene>
<dbReference type="EMBL" id="PYMM01000015">
    <property type="protein sequence ID" value="PSU15390.1"/>
    <property type="molecule type" value="Genomic_DNA"/>
</dbReference>
<protein>
    <submittedName>
        <fullName evidence="1">Uncharacterized protein</fullName>
    </submittedName>
</protein>
<dbReference type="RefSeq" id="WP_065172121.1">
    <property type="nucleotide sequence ID" value="NZ_LZFH01000034.1"/>
</dbReference>
<reference evidence="1 2" key="1">
    <citation type="submission" date="2018-03" db="EMBL/GenBank/DDBJ databases">
        <title>Whole genome sequencing of Histamine producing bacteria.</title>
        <authorList>
            <person name="Butler K."/>
        </authorList>
    </citation>
    <scope>NUCLEOTIDE SEQUENCE [LARGE SCALE GENOMIC DNA]</scope>
    <source>
        <strain evidence="1 2">BT-6</strain>
    </source>
</reference>
<evidence type="ECO:0000313" key="1">
    <source>
        <dbReference type="EMBL" id="PSU15390.1"/>
    </source>
</evidence>
<proteinExistence type="predicted"/>
<dbReference type="AlphaFoldDB" id="A0ABD6WZT3"/>